<evidence type="ECO:0000256" key="2">
    <source>
        <dbReference type="ARBA" id="ARBA00007599"/>
    </source>
</evidence>
<keyword evidence="7" id="KW-0547">Nucleotide-binding</keyword>
<reference evidence="11 12" key="1">
    <citation type="submission" date="2020-08" db="EMBL/GenBank/DDBJ databases">
        <title>Genomic Encyclopedia of Type Strains, Phase IV (KMG-IV): sequencing the most valuable type-strain genomes for metagenomic binning, comparative biology and taxonomic classification.</title>
        <authorList>
            <person name="Goeker M."/>
        </authorList>
    </citation>
    <scope>NUCLEOTIDE SEQUENCE [LARGE SCALE GENOMIC DNA]</scope>
    <source>
        <strain evidence="11 12">DSM 27026</strain>
    </source>
</reference>
<comment type="caution">
    <text evidence="11">The sequence shown here is derived from an EMBL/GenBank/DDBJ whole genome shotgun (WGS) entry which is preliminary data.</text>
</comment>
<evidence type="ECO:0000313" key="11">
    <source>
        <dbReference type="EMBL" id="MBB5373489.1"/>
    </source>
</evidence>
<evidence type="ECO:0000256" key="1">
    <source>
        <dbReference type="ARBA" id="ARBA00004496"/>
    </source>
</evidence>
<dbReference type="Pfam" id="PF02367">
    <property type="entry name" value="TsaE"/>
    <property type="match status" value="1"/>
</dbReference>
<proteinExistence type="inferred from homology"/>
<accession>A0A840VMT2</accession>
<dbReference type="PANTHER" id="PTHR33540">
    <property type="entry name" value="TRNA THREONYLCARBAMOYLADENOSINE BIOSYNTHESIS PROTEIN TSAE"/>
    <property type="match status" value="1"/>
</dbReference>
<evidence type="ECO:0000256" key="7">
    <source>
        <dbReference type="ARBA" id="ARBA00022741"/>
    </source>
</evidence>
<keyword evidence="8" id="KW-0067">ATP-binding</keyword>
<comment type="subcellular location">
    <subcellularLocation>
        <location evidence="1">Cytoplasm</location>
    </subcellularLocation>
</comment>
<dbReference type="RefSeq" id="WP_183266495.1">
    <property type="nucleotide sequence ID" value="NZ_JACHFJ010000007.1"/>
</dbReference>
<gene>
    <name evidence="11" type="ORF">HNP71_001749</name>
</gene>
<dbReference type="GO" id="GO:0005524">
    <property type="term" value="F:ATP binding"/>
    <property type="evidence" value="ECO:0007669"/>
    <property type="project" value="UniProtKB-KW"/>
</dbReference>
<sequence length="145" mass="16084">MRLRLPDDAATQDLGRRLAAKARPGDALLLEGPLGAGKSTLARAFIRALLRDERLTVPSPTFTLVQSYTTPEGLEIWHYDLWRLDGPSGLEELGWDEAQAGIVLVEWPDRLGPLTPRHALRLTLSHDGAGRMIDMSGDERWFDAS</sequence>
<dbReference type="AlphaFoldDB" id="A0A840VMT2"/>
<keyword evidence="4" id="KW-0963">Cytoplasm</keyword>
<dbReference type="GO" id="GO:0002949">
    <property type="term" value="P:tRNA threonylcarbamoyladenosine modification"/>
    <property type="evidence" value="ECO:0007669"/>
    <property type="project" value="InterPro"/>
</dbReference>
<dbReference type="GO" id="GO:0046872">
    <property type="term" value="F:metal ion binding"/>
    <property type="evidence" value="ECO:0007669"/>
    <property type="project" value="UniProtKB-KW"/>
</dbReference>
<dbReference type="EMBL" id="JACHFJ010000007">
    <property type="protein sequence ID" value="MBB5373489.1"/>
    <property type="molecule type" value="Genomic_DNA"/>
</dbReference>
<evidence type="ECO:0000256" key="9">
    <source>
        <dbReference type="ARBA" id="ARBA00022842"/>
    </source>
</evidence>
<dbReference type="InterPro" id="IPR003442">
    <property type="entry name" value="T6A_TsaE"/>
</dbReference>
<evidence type="ECO:0000256" key="10">
    <source>
        <dbReference type="ARBA" id="ARBA00032441"/>
    </source>
</evidence>
<dbReference type="InterPro" id="IPR027417">
    <property type="entry name" value="P-loop_NTPase"/>
</dbReference>
<keyword evidence="9" id="KW-0460">Magnesium</keyword>
<dbReference type="SUPFAM" id="SSF52540">
    <property type="entry name" value="P-loop containing nucleoside triphosphate hydrolases"/>
    <property type="match status" value="1"/>
</dbReference>
<dbReference type="PANTHER" id="PTHR33540:SF2">
    <property type="entry name" value="TRNA THREONYLCARBAMOYLADENOSINE BIOSYNTHESIS PROTEIN TSAE"/>
    <property type="match status" value="1"/>
</dbReference>
<evidence type="ECO:0000313" key="12">
    <source>
        <dbReference type="Proteomes" id="UP000553706"/>
    </source>
</evidence>
<evidence type="ECO:0000256" key="3">
    <source>
        <dbReference type="ARBA" id="ARBA00019010"/>
    </source>
</evidence>
<keyword evidence="5" id="KW-0819">tRNA processing</keyword>
<dbReference type="GO" id="GO:0005737">
    <property type="term" value="C:cytoplasm"/>
    <property type="evidence" value="ECO:0007669"/>
    <property type="project" value="UniProtKB-SubCell"/>
</dbReference>
<protein>
    <recommendedName>
        <fullName evidence="3">tRNA threonylcarbamoyladenosine biosynthesis protein TsaE</fullName>
    </recommendedName>
    <alternativeName>
        <fullName evidence="10">t(6)A37 threonylcarbamoyladenosine biosynthesis protein TsaE</fullName>
    </alternativeName>
</protein>
<keyword evidence="6" id="KW-0479">Metal-binding</keyword>
<dbReference type="Gene3D" id="3.40.50.300">
    <property type="entry name" value="P-loop containing nucleotide triphosphate hydrolases"/>
    <property type="match status" value="1"/>
</dbReference>
<evidence type="ECO:0000256" key="5">
    <source>
        <dbReference type="ARBA" id="ARBA00022694"/>
    </source>
</evidence>
<evidence type="ECO:0000256" key="4">
    <source>
        <dbReference type="ARBA" id="ARBA00022490"/>
    </source>
</evidence>
<keyword evidence="12" id="KW-1185">Reference proteome</keyword>
<dbReference type="Proteomes" id="UP000553706">
    <property type="component" value="Unassembled WGS sequence"/>
</dbReference>
<organism evidence="11 12">
    <name type="scientific">Acidocella aromatica</name>
    <dbReference type="NCBI Taxonomy" id="1303579"/>
    <lineage>
        <taxon>Bacteria</taxon>
        <taxon>Pseudomonadati</taxon>
        <taxon>Pseudomonadota</taxon>
        <taxon>Alphaproteobacteria</taxon>
        <taxon>Acetobacterales</taxon>
        <taxon>Acidocellaceae</taxon>
        <taxon>Acidocella</taxon>
    </lineage>
</organism>
<evidence type="ECO:0000256" key="6">
    <source>
        <dbReference type="ARBA" id="ARBA00022723"/>
    </source>
</evidence>
<comment type="similarity">
    <text evidence="2">Belongs to the TsaE family.</text>
</comment>
<name>A0A840VMT2_9PROT</name>
<evidence type="ECO:0000256" key="8">
    <source>
        <dbReference type="ARBA" id="ARBA00022840"/>
    </source>
</evidence>
<dbReference type="NCBIfam" id="TIGR00150">
    <property type="entry name" value="T6A_YjeE"/>
    <property type="match status" value="1"/>
</dbReference>